<organism evidence="3 4">
    <name type="scientific">Apiospora arundinis</name>
    <dbReference type="NCBI Taxonomy" id="335852"/>
    <lineage>
        <taxon>Eukaryota</taxon>
        <taxon>Fungi</taxon>
        <taxon>Dikarya</taxon>
        <taxon>Ascomycota</taxon>
        <taxon>Pezizomycotina</taxon>
        <taxon>Sordariomycetes</taxon>
        <taxon>Xylariomycetidae</taxon>
        <taxon>Amphisphaeriales</taxon>
        <taxon>Apiosporaceae</taxon>
        <taxon>Apiospora</taxon>
    </lineage>
</organism>
<evidence type="ECO:0000313" key="4">
    <source>
        <dbReference type="Proteomes" id="UP001390339"/>
    </source>
</evidence>
<feature type="compositionally biased region" description="Low complexity" evidence="1">
    <location>
        <begin position="56"/>
        <end position="68"/>
    </location>
</feature>
<dbReference type="Proteomes" id="UP001390339">
    <property type="component" value="Unassembled WGS sequence"/>
</dbReference>
<keyword evidence="2" id="KW-0732">Signal</keyword>
<reference evidence="3 4" key="1">
    <citation type="journal article" date="2024" name="IMA Fungus">
        <title>Apiospora arundinis, a panoply of carbohydrate-active enzymes and secondary metabolites.</title>
        <authorList>
            <person name="Sorensen T."/>
            <person name="Petersen C."/>
            <person name="Muurmann A.T."/>
            <person name="Christiansen J.V."/>
            <person name="Brundto M.L."/>
            <person name="Overgaard C.K."/>
            <person name="Boysen A.T."/>
            <person name="Wollenberg R.D."/>
            <person name="Larsen T.O."/>
            <person name="Sorensen J.L."/>
            <person name="Nielsen K.L."/>
            <person name="Sondergaard T.E."/>
        </authorList>
    </citation>
    <scope>NUCLEOTIDE SEQUENCE [LARGE SCALE GENOMIC DNA]</scope>
    <source>
        <strain evidence="3 4">AAU 773</strain>
    </source>
</reference>
<protein>
    <submittedName>
        <fullName evidence="3">Uncharacterized protein</fullName>
    </submittedName>
</protein>
<comment type="caution">
    <text evidence="3">The sequence shown here is derived from an EMBL/GenBank/DDBJ whole genome shotgun (WGS) entry which is preliminary data.</text>
</comment>
<dbReference type="EMBL" id="JAPCWZ010000003">
    <property type="protein sequence ID" value="KAK8873184.1"/>
    <property type="molecule type" value="Genomic_DNA"/>
</dbReference>
<feature type="region of interest" description="Disordered" evidence="1">
    <location>
        <begin position="56"/>
        <end position="77"/>
    </location>
</feature>
<feature type="signal peptide" evidence="2">
    <location>
        <begin position="1"/>
        <end position="21"/>
    </location>
</feature>
<evidence type="ECO:0000313" key="3">
    <source>
        <dbReference type="EMBL" id="KAK8873184.1"/>
    </source>
</evidence>
<accession>A0ABR2J5W8</accession>
<sequence length="198" mass="21124">MLVPISLRIATPLALLSLASAAAVVEQARGLQVLQEESYTNNATIVWYSAATTTSSDATTEQQQQQHHSQAERRAQPASAACGDNLVTCTSKALARADTCSGLFEYLSNKQTTPPPRDSVAVCWVDPEAASPNDGNNQCCTAWRQWNNGIVLGYLLGAATKTWNQCKTGNGLVGGVTNEVNLNGICQSQCLGNTRECF</sequence>
<name>A0ABR2J5W8_9PEZI</name>
<evidence type="ECO:0000256" key="2">
    <source>
        <dbReference type="SAM" id="SignalP"/>
    </source>
</evidence>
<evidence type="ECO:0000256" key="1">
    <source>
        <dbReference type="SAM" id="MobiDB-lite"/>
    </source>
</evidence>
<gene>
    <name evidence="3" type="ORF">PGQ11_003698</name>
</gene>
<proteinExistence type="predicted"/>
<keyword evidence="4" id="KW-1185">Reference proteome</keyword>
<feature type="chain" id="PRO_5046895221" evidence="2">
    <location>
        <begin position="22"/>
        <end position="198"/>
    </location>
</feature>